<dbReference type="EMBL" id="JACOSL010000057">
    <property type="protein sequence ID" value="MBI1757243.1"/>
    <property type="molecule type" value="Genomic_DNA"/>
</dbReference>
<dbReference type="PANTHER" id="PTHR18964:SF149">
    <property type="entry name" value="BIFUNCTIONAL UDP-N-ACETYLGLUCOSAMINE 2-EPIMERASE_N-ACETYLMANNOSAMINE KINASE"/>
    <property type="match status" value="1"/>
</dbReference>
<accession>A0A931PUB6</accession>
<comment type="caution">
    <text evidence="2">The sequence shown here is derived from an EMBL/GenBank/DDBJ whole genome shotgun (WGS) entry which is preliminary data.</text>
</comment>
<name>A0A931PUB6_FIMGI</name>
<dbReference type="SUPFAM" id="SSF53067">
    <property type="entry name" value="Actin-like ATPase domain"/>
    <property type="match status" value="1"/>
</dbReference>
<dbReference type="InterPro" id="IPR000600">
    <property type="entry name" value="ROK"/>
</dbReference>
<evidence type="ECO:0000256" key="1">
    <source>
        <dbReference type="ARBA" id="ARBA00006479"/>
    </source>
</evidence>
<comment type="similarity">
    <text evidence="1">Belongs to the ROK (NagC/XylR) family.</text>
</comment>
<dbReference type="Proteomes" id="UP000727962">
    <property type="component" value="Unassembled WGS sequence"/>
</dbReference>
<organism evidence="2 3">
    <name type="scientific">Fimbriimonas ginsengisoli</name>
    <dbReference type="NCBI Taxonomy" id="1005039"/>
    <lineage>
        <taxon>Bacteria</taxon>
        <taxon>Bacillati</taxon>
        <taxon>Armatimonadota</taxon>
        <taxon>Fimbriimonadia</taxon>
        <taxon>Fimbriimonadales</taxon>
        <taxon>Fimbriimonadaceae</taxon>
        <taxon>Fimbriimonas</taxon>
    </lineage>
</organism>
<gene>
    <name evidence="2" type="ORF">HYR64_09075</name>
</gene>
<dbReference type="AlphaFoldDB" id="A0A931PUB6"/>
<dbReference type="PANTHER" id="PTHR18964">
    <property type="entry name" value="ROK (REPRESSOR, ORF, KINASE) FAMILY"/>
    <property type="match status" value="1"/>
</dbReference>
<evidence type="ECO:0000313" key="2">
    <source>
        <dbReference type="EMBL" id="MBI1757243.1"/>
    </source>
</evidence>
<sequence length="341" mass="35307">MEPRSVVAVDLGGTNVRARAYLAGGEPAGARVDRPSHAQSGLEAVLEALASAIQSATEVAEVPPRAVGLAVPGHIDDAAGLVRWAPNFGETVDGVFRYWEDVPLKRALEERCGLPVRMDNDANLAALGEYLYGGGKGHARCLVMFTIGTGIGGGVILGPGATTGRSGGPLMLVGGNKGGAELGHLMVMQGGLDCNSGEYGSLEAYCQKDAIVRRAVHRLRRGRKSLLRELAGGDWARVTPAMISQAAEQGDELALEVWAEIGTALGAGIGSAINVFAPDIVAIGGQIAKAWEFILGPARRAARDCAIPTLFRDCNILQAELLDDAGMLGASALAHGELDGA</sequence>
<evidence type="ECO:0000313" key="3">
    <source>
        <dbReference type="Proteomes" id="UP000727962"/>
    </source>
</evidence>
<dbReference type="Gene3D" id="3.30.420.40">
    <property type="match status" value="2"/>
</dbReference>
<dbReference type="Pfam" id="PF00480">
    <property type="entry name" value="ROK"/>
    <property type="match status" value="1"/>
</dbReference>
<proteinExistence type="inferred from homology"/>
<dbReference type="InterPro" id="IPR043129">
    <property type="entry name" value="ATPase_NBD"/>
</dbReference>
<protein>
    <submittedName>
        <fullName evidence="2">ROK family protein</fullName>
    </submittedName>
</protein>
<reference evidence="2" key="1">
    <citation type="submission" date="2020-07" db="EMBL/GenBank/DDBJ databases">
        <title>Huge and variable diversity of episymbiotic CPR bacteria and DPANN archaea in groundwater ecosystems.</title>
        <authorList>
            <person name="He C.Y."/>
            <person name="Keren R."/>
            <person name="Whittaker M."/>
            <person name="Farag I.F."/>
            <person name="Doudna J."/>
            <person name="Cate J.H.D."/>
            <person name="Banfield J.F."/>
        </authorList>
    </citation>
    <scope>NUCLEOTIDE SEQUENCE</scope>
    <source>
        <strain evidence="2">NC_groundwater_17_Pr7_B-0.1um_64_12</strain>
    </source>
</reference>